<gene>
    <name evidence="4" type="ordered locus">Celly_2869</name>
</gene>
<sequence>MKKKASLVLSLIISIMVTQAQNTLAELEIYATVDQAVGNITFTNSGDLVYSHHPFFSPDIRVVKFDKKTNTTTPFPNLKWNTPRETDDNYLSNVLGIRNDENGVIWMIDMAQRNNVTPKIVGWNTKTDKLERLYYLPESSVPSISQPNDMVVDTKHGYFIIADEGIGKGGDGSKAAFIIVDMKTGKTRRVLEGTRTTKPENTPTVINGKHLAVNGKDLLIGNDGITADANFEYIYYGPLNGPKIYRIKTLDLVNETFTDVELDAKIETYSNKPNNGGMSIDKEGNIYLTALETKSVAVVLAKDRSVKTMVQDENMVWPDGVSYNHADGYMYVSAAQVNMGAPFNDGKSVATKPFYIFRFKPIVKGVAFR</sequence>
<dbReference type="EMBL" id="CP002534">
    <property type="protein sequence ID" value="ADY30686.1"/>
    <property type="molecule type" value="Genomic_DNA"/>
</dbReference>
<proteinExistence type="predicted"/>
<dbReference type="Gene3D" id="2.120.10.30">
    <property type="entry name" value="TolB, C-terminal domain"/>
    <property type="match status" value="1"/>
</dbReference>
<dbReference type="SUPFAM" id="SSF63829">
    <property type="entry name" value="Calcium-dependent phosphotriesterase"/>
    <property type="match status" value="1"/>
</dbReference>
<evidence type="ECO:0000313" key="4">
    <source>
        <dbReference type="EMBL" id="ADY30686.1"/>
    </source>
</evidence>
<dbReference type="Pfam" id="PF03022">
    <property type="entry name" value="MRJP"/>
    <property type="match status" value="1"/>
</dbReference>
<dbReference type="PANTHER" id="PTHR10009:SF18">
    <property type="entry name" value="PROTEIN YELLOW-LIKE PROTEIN"/>
    <property type="match status" value="1"/>
</dbReference>
<dbReference type="RefSeq" id="WP_013622429.1">
    <property type="nucleotide sequence ID" value="NC_015167.1"/>
</dbReference>
<dbReference type="GO" id="GO:0005576">
    <property type="term" value="C:extracellular region"/>
    <property type="evidence" value="ECO:0007669"/>
    <property type="project" value="UniProtKB-SubCell"/>
</dbReference>
<name>F0RBN6_CELLC</name>
<dbReference type="PANTHER" id="PTHR10009">
    <property type="entry name" value="PROTEIN YELLOW-RELATED"/>
    <property type="match status" value="1"/>
</dbReference>
<accession>F0RBN6</accession>
<reference evidence="4 5" key="1">
    <citation type="journal article" date="2011" name="Stand. Genomic Sci.">
        <title>Complete genome sequence of Cellulophaga lytica type strain (LIM- 21).</title>
        <authorList>
            <person name="Pati A."/>
            <person name="Abt B."/>
            <person name="Teshima H."/>
            <person name="Nolan M."/>
            <person name="Lapidus A."/>
            <person name="Lucas S."/>
            <person name="Hammon N."/>
            <person name="Deshpande S."/>
            <person name="Cheng J.F."/>
            <person name="Tapia R."/>
            <person name="Han C."/>
            <person name="Goodwin L."/>
            <person name="Pitluck S."/>
            <person name="Liolios K."/>
            <person name="Pagani I."/>
            <person name="Mavromatis K."/>
            <person name="Ovchinikova G."/>
            <person name="Chen A."/>
            <person name="Palaniappan K."/>
            <person name="Land M."/>
            <person name="Hauser L."/>
            <person name="Jeffries C.D."/>
            <person name="Detter J.C."/>
            <person name="Brambilla E.M."/>
            <person name="Kannan K.P."/>
            <person name="Rohde M."/>
            <person name="Spring S."/>
            <person name="Goker M."/>
            <person name="Woyke T."/>
            <person name="Bristow J."/>
            <person name="Eisen J.A."/>
            <person name="Markowitz V."/>
            <person name="Hugenholtz P."/>
            <person name="Kyrpides N.C."/>
            <person name="Klenk H.P."/>
            <person name="Ivanova N."/>
        </authorList>
    </citation>
    <scope>NUCLEOTIDE SEQUENCE [LARGE SCALE GENOMIC DNA]</scope>
    <source>
        <strain evidence="5">ATCC 23178 / DSM 7489 / JCM 8516 / NBRC 14961 / NCIMB 1423 / VKM B-1433 / Cy l20</strain>
    </source>
</reference>
<evidence type="ECO:0000256" key="3">
    <source>
        <dbReference type="SAM" id="SignalP"/>
    </source>
</evidence>
<dbReference type="KEGG" id="cly:Celly_2869"/>
<feature type="signal peptide" evidence="3">
    <location>
        <begin position="1"/>
        <end position="20"/>
    </location>
</feature>
<organism evidence="4 5">
    <name type="scientific">Cellulophaga lytica (strain ATCC 23178 / DSM 7489 / JCM 8516 / NBRC 14961 / NCIMB 1423 / VKM B-1433 / Cy l20)</name>
    <dbReference type="NCBI Taxonomy" id="867900"/>
    <lineage>
        <taxon>Bacteria</taxon>
        <taxon>Pseudomonadati</taxon>
        <taxon>Bacteroidota</taxon>
        <taxon>Flavobacteriia</taxon>
        <taxon>Flavobacteriales</taxon>
        <taxon>Flavobacteriaceae</taxon>
        <taxon>Cellulophaga</taxon>
    </lineage>
</organism>
<evidence type="ECO:0000256" key="1">
    <source>
        <dbReference type="ARBA" id="ARBA00004613"/>
    </source>
</evidence>
<dbReference type="eggNOG" id="COG3386">
    <property type="taxonomic scope" value="Bacteria"/>
</dbReference>
<dbReference type="HOGENOM" id="CLU_031076_0_1_10"/>
<dbReference type="Proteomes" id="UP000007487">
    <property type="component" value="Chromosome"/>
</dbReference>
<dbReference type="InterPro" id="IPR017996">
    <property type="entry name" value="MRJP/yellow-related"/>
</dbReference>
<comment type="subcellular location">
    <subcellularLocation>
        <location evidence="1">Secreted</location>
    </subcellularLocation>
</comment>
<keyword evidence="5" id="KW-1185">Reference proteome</keyword>
<dbReference type="AlphaFoldDB" id="F0RBN6"/>
<evidence type="ECO:0000256" key="2">
    <source>
        <dbReference type="ARBA" id="ARBA00022525"/>
    </source>
</evidence>
<keyword evidence="3" id="KW-0732">Signal</keyword>
<dbReference type="InterPro" id="IPR011042">
    <property type="entry name" value="6-blade_b-propeller_TolB-like"/>
</dbReference>
<feature type="chain" id="PRO_5003255082" evidence="3">
    <location>
        <begin position="21"/>
        <end position="369"/>
    </location>
</feature>
<keyword evidence="2" id="KW-0964">Secreted</keyword>
<dbReference type="STRING" id="867900.Celly_2869"/>
<protein>
    <submittedName>
        <fullName evidence="4">Major royal jelly protein</fullName>
    </submittedName>
</protein>
<evidence type="ECO:0000313" key="5">
    <source>
        <dbReference type="Proteomes" id="UP000007487"/>
    </source>
</evidence>